<dbReference type="InterPro" id="IPR001387">
    <property type="entry name" value="Cro/C1-type_HTH"/>
</dbReference>
<dbReference type="SMART" id="SM00530">
    <property type="entry name" value="HTH_XRE"/>
    <property type="match status" value="1"/>
</dbReference>
<dbReference type="InterPro" id="IPR010982">
    <property type="entry name" value="Lambda_DNA-bd_dom_sf"/>
</dbReference>
<dbReference type="SUPFAM" id="SSF47413">
    <property type="entry name" value="lambda repressor-like DNA-binding domains"/>
    <property type="match status" value="1"/>
</dbReference>
<dbReference type="RefSeq" id="WP_218962408.1">
    <property type="nucleotide sequence ID" value="NZ_BMGJ01000012.1"/>
</dbReference>
<accession>A0ABQ1RIL6</accession>
<gene>
    <name evidence="2" type="ORF">GCM10011357_28330</name>
</gene>
<dbReference type="CDD" id="cd00093">
    <property type="entry name" value="HTH_XRE"/>
    <property type="match status" value="1"/>
</dbReference>
<dbReference type="PROSITE" id="PS50943">
    <property type="entry name" value="HTH_CROC1"/>
    <property type="match status" value="1"/>
</dbReference>
<evidence type="ECO:0000259" key="1">
    <source>
        <dbReference type="PROSITE" id="PS50943"/>
    </source>
</evidence>
<dbReference type="Pfam" id="PF01381">
    <property type="entry name" value="HTH_3"/>
    <property type="match status" value="1"/>
</dbReference>
<keyword evidence="3" id="KW-1185">Reference proteome</keyword>
<evidence type="ECO:0000313" key="2">
    <source>
        <dbReference type="EMBL" id="GGD71629.1"/>
    </source>
</evidence>
<name>A0ABQ1RIL6_9ALTE</name>
<sequence>MKIFAHQEDYELITELLNSYYNDELTLGQMLKIMRKDLLEMTQSDYAKLVGISRRSLSDLEQDRSHPTAHNLNAVFAPFGLKTGLIPANELLGVYASIGK</sequence>
<protein>
    <recommendedName>
        <fullName evidence="1">HTH cro/C1-type domain-containing protein</fullName>
    </recommendedName>
</protein>
<dbReference type="Gene3D" id="1.10.260.40">
    <property type="entry name" value="lambda repressor-like DNA-binding domains"/>
    <property type="match status" value="1"/>
</dbReference>
<organism evidence="2 3">
    <name type="scientific">Lacimicrobium alkaliphilum</name>
    <dbReference type="NCBI Taxonomy" id="1526571"/>
    <lineage>
        <taxon>Bacteria</taxon>
        <taxon>Pseudomonadati</taxon>
        <taxon>Pseudomonadota</taxon>
        <taxon>Gammaproteobacteria</taxon>
        <taxon>Alteromonadales</taxon>
        <taxon>Alteromonadaceae</taxon>
        <taxon>Lacimicrobium</taxon>
    </lineage>
</organism>
<feature type="domain" description="HTH cro/C1-type" evidence="1">
    <location>
        <begin position="31"/>
        <end position="86"/>
    </location>
</feature>
<comment type="caution">
    <text evidence="2">The sequence shown here is derived from an EMBL/GenBank/DDBJ whole genome shotgun (WGS) entry which is preliminary data.</text>
</comment>
<reference evidence="3" key="1">
    <citation type="journal article" date="2019" name="Int. J. Syst. Evol. Microbiol.">
        <title>The Global Catalogue of Microorganisms (GCM) 10K type strain sequencing project: providing services to taxonomists for standard genome sequencing and annotation.</title>
        <authorList>
            <consortium name="The Broad Institute Genomics Platform"/>
            <consortium name="The Broad Institute Genome Sequencing Center for Infectious Disease"/>
            <person name="Wu L."/>
            <person name="Ma J."/>
        </authorList>
    </citation>
    <scope>NUCLEOTIDE SEQUENCE [LARGE SCALE GENOMIC DNA]</scope>
    <source>
        <strain evidence="3">CGMCC 1.12923</strain>
    </source>
</reference>
<proteinExistence type="predicted"/>
<evidence type="ECO:0000313" key="3">
    <source>
        <dbReference type="Proteomes" id="UP000614272"/>
    </source>
</evidence>
<dbReference type="Proteomes" id="UP000614272">
    <property type="component" value="Unassembled WGS sequence"/>
</dbReference>
<dbReference type="EMBL" id="BMGJ01000012">
    <property type="protein sequence ID" value="GGD71629.1"/>
    <property type="molecule type" value="Genomic_DNA"/>
</dbReference>